<dbReference type="InterPro" id="IPR018961">
    <property type="entry name" value="DnaJ_homolog_subfam-C_membr-28"/>
</dbReference>
<evidence type="ECO:0000313" key="3">
    <source>
        <dbReference type="Proteomes" id="UP000198312"/>
    </source>
</evidence>
<feature type="domain" description="DnaJ homologue subfamily C member 28 conserved" evidence="1">
    <location>
        <begin position="14"/>
        <end position="67"/>
    </location>
</feature>
<dbReference type="EMBL" id="CP022315">
    <property type="protein sequence ID" value="ASK64053.1"/>
    <property type="molecule type" value="Genomic_DNA"/>
</dbReference>
<gene>
    <name evidence="2" type="ORF">CFK37_18770</name>
</gene>
<evidence type="ECO:0000259" key="1">
    <source>
        <dbReference type="Pfam" id="PF09350"/>
    </source>
</evidence>
<accession>A0A220U8J3</accession>
<organism evidence="2 3">
    <name type="scientific">Virgibacillus phasianinus</name>
    <dbReference type="NCBI Taxonomy" id="2017483"/>
    <lineage>
        <taxon>Bacteria</taxon>
        <taxon>Bacillati</taxon>
        <taxon>Bacillota</taxon>
        <taxon>Bacilli</taxon>
        <taxon>Bacillales</taxon>
        <taxon>Bacillaceae</taxon>
        <taxon>Virgibacillus</taxon>
    </lineage>
</organism>
<dbReference type="Pfam" id="PF09350">
    <property type="entry name" value="DJC28_CD"/>
    <property type="match status" value="1"/>
</dbReference>
<name>A0A220U8J3_9BACI</name>
<protein>
    <recommendedName>
        <fullName evidence="1">DnaJ homologue subfamily C member 28 conserved domain-containing protein</fullName>
    </recommendedName>
</protein>
<sequence>MDKDREYRDFIGEMIEASGKKDEFKGNGKPLPKDYMKRDVFQNFQKTAKDAGFLPPWLKLQKEISLLVHAAETESDIEAINKKIRKHNGMCPAPMQKRLVTLNNLEKAKEIW</sequence>
<keyword evidence="3" id="KW-1185">Reference proteome</keyword>
<dbReference type="Proteomes" id="UP000198312">
    <property type="component" value="Chromosome"/>
</dbReference>
<dbReference type="AlphaFoldDB" id="A0A220U8J3"/>
<reference evidence="2 3" key="1">
    <citation type="submission" date="2017-07" db="EMBL/GenBank/DDBJ databases">
        <title>Virgibacillus sp. LM2416.</title>
        <authorList>
            <person name="Tak E.J."/>
            <person name="Bae J.-W."/>
        </authorList>
    </citation>
    <scope>NUCLEOTIDE SEQUENCE [LARGE SCALE GENOMIC DNA]</scope>
    <source>
        <strain evidence="2 3">LM2416</strain>
    </source>
</reference>
<evidence type="ECO:0000313" key="2">
    <source>
        <dbReference type="EMBL" id="ASK64053.1"/>
    </source>
</evidence>
<dbReference type="RefSeq" id="WP_089063311.1">
    <property type="nucleotide sequence ID" value="NZ_CP022315.1"/>
</dbReference>
<proteinExistence type="predicted"/>
<dbReference type="KEGG" id="vil:CFK37_18770"/>
<dbReference type="OrthoDB" id="9798476at2"/>